<dbReference type="RefSeq" id="WP_076585074.1">
    <property type="nucleotide sequence ID" value="NZ_JABEYA020000001.1"/>
</dbReference>
<evidence type="ECO:0008006" key="3">
    <source>
        <dbReference type="Google" id="ProtNLM"/>
    </source>
</evidence>
<keyword evidence="2" id="KW-1185">Reference proteome</keyword>
<protein>
    <recommendedName>
        <fullName evidence="3">Aminoglycoside phosphotransferase domain-containing protein</fullName>
    </recommendedName>
</protein>
<dbReference type="InterPro" id="IPR011009">
    <property type="entry name" value="Kinase-like_dom_sf"/>
</dbReference>
<gene>
    <name evidence="1" type="ORF">QWZ16_11860</name>
</gene>
<dbReference type="Proteomes" id="UP001238540">
    <property type="component" value="Unassembled WGS sequence"/>
</dbReference>
<proteinExistence type="predicted"/>
<evidence type="ECO:0000313" key="1">
    <source>
        <dbReference type="EMBL" id="MDN3610400.1"/>
    </source>
</evidence>
<name>A0ABT8BW99_9VIBR</name>
<dbReference type="EMBL" id="JAUFQC010000001">
    <property type="protein sequence ID" value="MDN3610400.1"/>
    <property type="molecule type" value="Genomic_DNA"/>
</dbReference>
<organism evidence="1 2">
    <name type="scientific">Vibrio ostreicida</name>
    <dbReference type="NCBI Taxonomy" id="526588"/>
    <lineage>
        <taxon>Bacteria</taxon>
        <taxon>Pseudomonadati</taxon>
        <taxon>Pseudomonadota</taxon>
        <taxon>Gammaproteobacteria</taxon>
        <taxon>Vibrionales</taxon>
        <taxon>Vibrionaceae</taxon>
        <taxon>Vibrio</taxon>
    </lineage>
</organism>
<sequence length="344" mass="39557">MTMKSASLASTVFHQAMPDWHVMEISGLDIESINDNYRVKARSASTACEQQFFMKLMSETERVAPSYEPFIHELLDGRVRHTLPMTCSGEWNGQRYFITEFVPETLELLDALTNEVLSQYWAQWSEQIVTFIEDCATMTLEKGYGFIDKDVREATLTNWQSFLEKNLDGLANTIEDIVLKHGSEIGGLLKKLHQEMKHYVETQSQYWCDVPRVLVPIDLNLRNFLVHQSELYAIDLETFVIGDPLLAYGEFMGHIHNTPFSETFKQYEPNWTVEQNKQIHFYALLSNLNVFCFVAASVDKGVELDSLKPWGNTHSFIALMQEHHQVCFGVSLNEHFDALSVVSH</sequence>
<evidence type="ECO:0000313" key="2">
    <source>
        <dbReference type="Proteomes" id="UP001238540"/>
    </source>
</evidence>
<accession>A0ABT8BW99</accession>
<dbReference type="SUPFAM" id="SSF56112">
    <property type="entry name" value="Protein kinase-like (PK-like)"/>
    <property type="match status" value="1"/>
</dbReference>
<reference evidence="2" key="1">
    <citation type="journal article" date="2019" name="Int. J. Syst. Evol. Microbiol.">
        <title>The Global Catalogue of Microorganisms (GCM) 10K type strain sequencing project: providing services to taxonomists for standard genome sequencing and annotation.</title>
        <authorList>
            <consortium name="The Broad Institute Genomics Platform"/>
            <consortium name="The Broad Institute Genome Sequencing Center for Infectious Disease"/>
            <person name="Wu L."/>
            <person name="Ma J."/>
        </authorList>
    </citation>
    <scope>NUCLEOTIDE SEQUENCE [LARGE SCALE GENOMIC DNA]</scope>
    <source>
        <strain evidence="2">CECT 7398</strain>
    </source>
</reference>
<comment type="caution">
    <text evidence="1">The sequence shown here is derived from an EMBL/GenBank/DDBJ whole genome shotgun (WGS) entry which is preliminary data.</text>
</comment>
<dbReference type="Gene3D" id="3.90.1200.10">
    <property type="match status" value="1"/>
</dbReference>